<name>A0A8C9QNW3_SPEDA</name>
<evidence type="ECO:0000313" key="2">
    <source>
        <dbReference type="Proteomes" id="UP000694422"/>
    </source>
</evidence>
<organism evidence="1 2">
    <name type="scientific">Spermophilus dauricus</name>
    <name type="common">Daurian ground squirrel</name>
    <dbReference type="NCBI Taxonomy" id="99837"/>
    <lineage>
        <taxon>Eukaryota</taxon>
        <taxon>Metazoa</taxon>
        <taxon>Chordata</taxon>
        <taxon>Craniata</taxon>
        <taxon>Vertebrata</taxon>
        <taxon>Euteleostomi</taxon>
        <taxon>Mammalia</taxon>
        <taxon>Eutheria</taxon>
        <taxon>Euarchontoglires</taxon>
        <taxon>Glires</taxon>
        <taxon>Rodentia</taxon>
        <taxon>Sciuromorpha</taxon>
        <taxon>Sciuridae</taxon>
        <taxon>Xerinae</taxon>
        <taxon>Marmotini</taxon>
        <taxon>Spermophilus</taxon>
    </lineage>
</organism>
<accession>A0A8C9QNW3</accession>
<sequence length="131" mass="14574">ELNTWEFLEFPQGGHYVASSFQSNFLLGSLNSLGLGNLYSCEPPFFLLADEENVTIYHNIELRIKLTLRYSCNISIYKRLEEAPTGNTSTCACMRACAHHRGIPREQTLSHLQPGITTAALVTASGLWHAS</sequence>
<dbReference type="Ensembl" id="ENSSDAT00000028227.1">
    <property type="protein sequence ID" value="ENSSDAP00000024681.1"/>
    <property type="gene ID" value="ENSSDAG00000022464.1"/>
</dbReference>
<evidence type="ECO:0000313" key="1">
    <source>
        <dbReference type="Ensembl" id="ENSSDAP00000024681.1"/>
    </source>
</evidence>
<proteinExistence type="predicted"/>
<protein>
    <submittedName>
        <fullName evidence="1">Uncharacterized protein</fullName>
    </submittedName>
</protein>
<reference evidence="1" key="2">
    <citation type="submission" date="2025-09" db="UniProtKB">
        <authorList>
            <consortium name="Ensembl"/>
        </authorList>
    </citation>
    <scope>IDENTIFICATION</scope>
</reference>
<keyword evidence="2" id="KW-1185">Reference proteome</keyword>
<reference evidence="1" key="1">
    <citation type="submission" date="2025-08" db="UniProtKB">
        <authorList>
            <consortium name="Ensembl"/>
        </authorList>
    </citation>
    <scope>IDENTIFICATION</scope>
</reference>
<dbReference type="Proteomes" id="UP000694422">
    <property type="component" value="Unplaced"/>
</dbReference>
<dbReference type="AlphaFoldDB" id="A0A8C9QNW3"/>